<evidence type="ECO:0000313" key="2">
    <source>
        <dbReference type="EMBL" id="KAK4444187.1"/>
    </source>
</evidence>
<protein>
    <submittedName>
        <fullName evidence="2">Uncharacterized protein</fullName>
    </submittedName>
</protein>
<dbReference type="EMBL" id="MU865980">
    <property type="protein sequence ID" value="KAK4444187.1"/>
    <property type="molecule type" value="Genomic_DNA"/>
</dbReference>
<reference evidence="2" key="2">
    <citation type="submission" date="2023-05" db="EMBL/GenBank/DDBJ databases">
        <authorList>
            <consortium name="Lawrence Berkeley National Laboratory"/>
            <person name="Steindorff A."/>
            <person name="Hensen N."/>
            <person name="Bonometti L."/>
            <person name="Westerberg I."/>
            <person name="Brannstrom I.O."/>
            <person name="Guillou S."/>
            <person name="Cros-Aarteil S."/>
            <person name="Calhoun S."/>
            <person name="Haridas S."/>
            <person name="Kuo A."/>
            <person name="Mondo S."/>
            <person name="Pangilinan J."/>
            <person name="Riley R."/>
            <person name="Labutti K."/>
            <person name="Andreopoulos B."/>
            <person name="Lipzen A."/>
            <person name="Chen C."/>
            <person name="Yanf M."/>
            <person name="Daum C."/>
            <person name="Ng V."/>
            <person name="Clum A."/>
            <person name="Ohm R."/>
            <person name="Martin F."/>
            <person name="Silar P."/>
            <person name="Natvig D."/>
            <person name="Lalanne C."/>
            <person name="Gautier V."/>
            <person name="Ament-Velasquez S.L."/>
            <person name="Kruys A."/>
            <person name="Hutchinson M.I."/>
            <person name="Powell A.J."/>
            <person name="Barry K."/>
            <person name="Miller A.N."/>
            <person name="Grigoriev I.V."/>
            <person name="Debuchy R."/>
            <person name="Gladieux P."/>
            <person name="Thoren M.H."/>
            <person name="Johannesson H."/>
        </authorList>
    </citation>
    <scope>NUCLEOTIDE SEQUENCE</scope>
    <source>
        <strain evidence="2">PSN243</strain>
    </source>
</reference>
<reference evidence="2" key="1">
    <citation type="journal article" date="2023" name="Mol. Phylogenet. Evol.">
        <title>Genome-scale phylogeny and comparative genomics of the fungal order Sordariales.</title>
        <authorList>
            <person name="Hensen N."/>
            <person name="Bonometti L."/>
            <person name="Westerberg I."/>
            <person name="Brannstrom I.O."/>
            <person name="Guillou S."/>
            <person name="Cros-Aarteil S."/>
            <person name="Calhoun S."/>
            <person name="Haridas S."/>
            <person name="Kuo A."/>
            <person name="Mondo S."/>
            <person name="Pangilinan J."/>
            <person name="Riley R."/>
            <person name="LaButti K."/>
            <person name="Andreopoulos B."/>
            <person name="Lipzen A."/>
            <person name="Chen C."/>
            <person name="Yan M."/>
            <person name="Daum C."/>
            <person name="Ng V."/>
            <person name="Clum A."/>
            <person name="Steindorff A."/>
            <person name="Ohm R.A."/>
            <person name="Martin F."/>
            <person name="Silar P."/>
            <person name="Natvig D.O."/>
            <person name="Lalanne C."/>
            <person name="Gautier V."/>
            <person name="Ament-Velasquez S.L."/>
            <person name="Kruys A."/>
            <person name="Hutchinson M.I."/>
            <person name="Powell A.J."/>
            <person name="Barry K."/>
            <person name="Miller A.N."/>
            <person name="Grigoriev I.V."/>
            <person name="Debuchy R."/>
            <person name="Gladieux P."/>
            <person name="Hiltunen Thoren M."/>
            <person name="Johannesson H."/>
        </authorList>
    </citation>
    <scope>NUCLEOTIDE SEQUENCE</scope>
    <source>
        <strain evidence="2">PSN243</strain>
    </source>
</reference>
<accession>A0AAV9G9W6</accession>
<sequence length="147" mass="16568">MYFVIGIFELWHDHPLEILIKVGAENENFTKDLSKGCGEDGRHAHIKDPGAEQYLRALYQDWIMENLNRGNPQPVPNSYSIRLVLRWDIYRITFAIMLPVLLSIVAGVMYQQLTEDVQTAWTIALYAVTAVGVVAALLGFHTALVPA</sequence>
<keyword evidence="1" id="KW-0812">Transmembrane</keyword>
<comment type="caution">
    <text evidence="2">The sequence shown here is derived from an EMBL/GenBank/DDBJ whole genome shotgun (WGS) entry which is preliminary data.</text>
</comment>
<keyword evidence="3" id="KW-1185">Reference proteome</keyword>
<evidence type="ECO:0000313" key="3">
    <source>
        <dbReference type="Proteomes" id="UP001321760"/>
    </source>
</evidence>
<dbReference type="AlphaFoldDB" id="A0AAV9G9W6"/>
<dbReference type="Proteomes" id="UP001321760">
    <property type="component" value="Unassembled WGS sequence"/>
</dbReference>
<proteinExistence type="predicted"/>
<organism evidence="2 3">
    <name type="scientific">Podospora aff. communis PSN243</name>
    <dbReference type="NCBI Taxonomy" id="3040156"/>
    <lineage>
        <taxon>Eukaryota</taxon>
        <taxon>Fungi</taxon>
        <taxon>Dikarya</taxon>
        <taxon>Ascomycota</taxon>
        <taxon>Pezizomycotina</taxon>
        <taxon>Sordariomycetes</taxon>
        <taxon>Sordariomycetidae</taxon>
        <taxon>Sordariales</taxon>
        <taxon>Podosporaceae</taxon>
        <taxon>Podospora</taxon>
    </lineage>
</organism>
<keyword evidence="1" id="KW-0472">Membrane</keyword>
<evidence type="ECO:0000256" key="1">
    <source>
        <dbReference type="SAM" id="Phobius"/>
    </source>
</evidence>
<name>A0AAV9G9W6_9PEZI</name>
<feature type="transmembrane region" description="Helical" evidence="1">
    <location>
        <begin position="123"/>
        <end position="145"/>
    </location>
</feature>
<feature type="transmembrane region" description="Helical" evidence="1">
    <location>
        <begin position="89"/>
        <end position="111"/>
    </location>
</feature>
<gene>
    <name evidence="2" type="ORF">QBC34DRAFT_442697</name>
</gene>
<keyword evidence="1" id="KW-1133">Transmembrane helix</keyword>